<proteinExistence type="inferred from homology"/>
<feature type="domain" description="Core-binding (CB)" evidence="7">
    <location>
        <begin position="73"/>
        <end position="161"/>
    </location>
</feature>
<dbReference type="InterPro" id="IPR011010">
    <property type="entry name" value="DNA_brk_join_enz"/>
</dbReference>
<dbReference type="InterPro" id="IPR044068">
    <property type="entry name" value="CB"/>
</dbReference>
<dbReference type="PANTHER" id="PTHR30349:SF64">
    <property type="entry name" value="PROPHAGE INTEGRASE INTD-RELATED"/>
    <property type="match status" value="1"/>
</dbReference>
<dbReference type="RefSeq" id="WP_066412342.1">
    <property type="nucleotide sequence ID" value="NZ_CP018866.1"/>
</dbReference>
<keyword evidence="3 5" id="KW-0238">DNA-binding</keyword>
<evidence type="ECO:0000256" key="1">
    <source>
        <dbReference type="ARBA" id="ARBA00008857"/>
    </source>
</evidence>
<organism evidence="8 9">
    <name type="scientific">Sutcliffiella cohnii</name>
    <dbReference type="NCBI Taxonomy" id="33932"/>
    <lineage>
        <taxon>Bacteria</taxon>
        <taxon>Bacillati</taxon>
        <taxon>Bacillota</taxon>
        <taxon>Bacilli</taxon>
        <taxon>Bacillales</taxon>
        <taxon>Bacillaceae</taxon>
        <taxon>Sutcliffiella</taxon>
    </lineage>
</organism>
<name>A0A223KU89_9BACI</name>
<dbReference type="InterPro" id="IPR004107">
    <property type="entry name" value="Integrase_SAM-like_N"/>
</dbReference>
<dbReference type="Gene3D" id="1.10.443.10">
    <property type="entry name" value="Intergrase catalytic core"/>
    <property type="match status" value="1"/>
</dbReference>
<reference evidence="8 9" key="1">
    <citation type="submission" date="2016-12" db="EMBL/GenBank/DDBJ databases">
        <title>The whole genome sequencing and assembly of Bacillus cohnii DSM 6307T strain.</title>
        <authorList>
            <person name="Lee Y.-J."/>
            <person name="Yi H."/>
            <person name="Bahn Y.-S."/>
            <person name="Kim J.F."/>
            <person name="Lee D.-W."/>
        </authorList>
    </citation>
    <scope>NUCLEOTIDE SEQUENCE [LARGE SCALE GENOMIC DNA]</scope>
    <source>
        <strain evidence="8 9">DSM 6307</strain>
    </source>
</reference>
<dbReference type="Pfam" id="PF00589">
    <property type="entry name" value="Phage_integrase"/>
    <property type="match status" value="1"/>
</dbReference>
<dbReference type="Pfam" id="PF14659">
    <property type="entry name" value="Phage_int_SAM_3"/>
    <property type="match status" value="1"/>
</dbReference>
<sequence length="398" mass="46219">MASFQQRGKNSFLLTVEAGYNSKGKRLRRTRTIKIEDESLLKTKKKLKDYLNDELLKFKMEVEAGAYIAPEKMTLEKFITEWEKKYADKELSETTLSSYLSQIKNHIIPNIGHLRIDKITPIHIIHLLDNMERVDGKNEPISVRSKQGTYLAIRNILQRAVEWKIIKNNPVADVKKPKENNMVDKEINVYDEDEVEALFKAAQNQPFHWRIFLTLALAAGLRRSELLGLEWSKIDFNNNSINITQVVVKGRIGATIKSPKSRKSKRVVSLPPSVMEELKAYHLHWKKEKLQLGEIWTEKEHEWLFCNQNGTHFYPTTPTTWWRRFISNAGVRFIRLHDLRHTSATLLINQGVHAKIISERLGHADIRITMDTYGHALQKADQEAANKLDSIFMKREAK</sequence>
<dbReference type="GO" id="GO:0006310">
    <property type="term" value="P:DNA recombination"/>
    <property type="evidence" value="ECO:0007669"/>
    <property type="project" value="UniProtKB-KW"/>
</dbReference>
<dbReference type="InterPro" id="IPR002104">
    <property type="entry name" value="Integrase_catalytic"/>
</dbReference>
<evidence type="ECO:0000259" key="7">
    <source>
        <dbReference type="PROSITE" id="PS51900"/>
    </source>
</evidence>
<dbReference type="CDD" id="cd01189">
    <property type="entry name" value="INT_ICEBs1_C_like"/>
    <property type="match status" value="1"/>
</dbReference>
<dbReference type="PROSITE" id="PS51898">
    <property type="entry name" value="TYR_RECOMBINASE"/>
    <property type="match status" value="1"/>
</dbReference>
<dbReference type="SUPFAM" id="SSF56349">
    <property type="entry name" value="DNA breaking-rejoining enzymes"/>
    <property type="match status" value="1"/>
</dbReference>
<dbReference type="InterPro" id="IPR050090">
    <property type="entry name" value="Tyrosine_recombinase_XerCD"/>
</dbReference>
<keyword evidence="9" id="KW-1185">Reference proteome</keyword>
<dbReference type="Proteomes" id="UP000215224">
    <property type="component" value="Chromosome"/>
</dbReference>
<dbReference type="PANTHER" id="PTHR30349">
    <property type="entry name" value="PHAGE INTEGRASE-RELATED"/>
    <property type="match status" value="1"/>
</dbReference>
<dbReference type="InterPro" id="IPR010998">
    <property type="entry name" value="Integrase_recombinase_N"/>
</dbReference>
<accession>A0A223KU89</accession>
<evidence type="ECO:0000256" key="5">
    <source>
        <dbReference type="PROSITE-ProRule" id="PRU01248"/>
    </source>
</evidence>
<dbReference type="InterPro" id="IPR013762">
    <property type="entry name" value="Integrase-like_cat_sf"/>
</dbReference>
<keyword evidence="4" id="KW-0233">DNA recombination</keyword>
<evidence type="ECO:0000313" key="8">
    <source>
        <dbReference type="EMBL" id="AST93049.1"/>
    </source>
</evidence>
<dbReference type="STRING" id="1314751.GCA_001591425_00752"/>
<dbReference type="GO" id="GO:0003677">
    <property type="term" value="F:DNA binding"/>
    <property type="evidence" value="ECO:0007669"/>
    <property type="project" value="UniProtKB-UniRule"/>
</dbReference>
<evidence type="ECO:0000259" key="6">
    <source>
        <dbReference type="PROSITE" id="PS51898"/>
    </source>
</evidence>
<dbReference type="EMBL" id="CP018866">
    <property type="protein sequence ID" value="AST93049.1"/>
    <property type="molecule type" value="Genomic_DNA"/>
</dbReference>
<gene>
    <name evidence="8" type="ORF">BC6307_18190</name>
</gene>
<dbReference type="KEGG" id="bcoh:BC6307_18190"/>
<keyword evidence="2" id="KW-0229">DNA integration</keyword>
<evidence type="ECO:0000256" key="3">
    <source>
        <dbReference type="ARBA" id="ARBA00023125"/>
    </source>
</evidence>
<dbReference type="PROSITE" id="PS51900">
    <property type="entry name" value="CB"/>
    <property type="match status" value="1"/>
</dbReference>
<feature type="domain" description="Tyr recombinase" evidence="6">
    <location>
        <begin position="185"/>
        <end position="389"/>
    </location>
</feature>
<protein>
    <submittedName>
        <fullName evidence="8">Site-specific integrase</fullName>
    </submittedName>
</protein>
<comment type="similarity">
    <text evidence="1">Belongs to the 'phage' integrase family.</text>
</comment>
<evidence type="ECO:0000256" key="2">
    <source>
        <dbReference type="ARBA" id="ARBA00022908"/>
    </source>
</evidence>
<dbReference type="Gene3D" id="1.10.150.130">
    <property type="match status" value="1"/>
</dbReference>
<evidence type="ECO:0000313" key="9">
    <source>
        <dbReference type="Proteomes" id="UP000215224"/>
    </source>
</evidence>
<evidence type="ECO:0000256" key="4">
    <source>
        <dbReference type="ARBA" id="ARBA00023172"/>
    </source>
</evidence>
<dbReference type="AlphaFoldDB" id="A0A223KU89"/>
<dbReference type="GO" id="GO:0015074">
    <property type="term" value="P:DNA integration"/>
    <property type="evidence" value="ECO:0007669"/>
    <property type="project" value="UniProtKB-KW"/>
</dbReference>